<comment type="caution">
    <text evidence="3">The sequence shown here is derived from an EMBL/GenBank/DDBJ whole genome shotgun (WGS) entry which is preliminary data.</text>
</comment>
<dbReference type="PANTHER" id="PTHR12984:SF3">
    <property type="entry name" value="N-TERMINAL KINASE-LIKE PROTEIN"/>
    <property type="match status" value="1"/>
</dbReference>
<feature type="compositionally biased region" description="Low complexity" evidence="1">
    <location>
        <begin position="911"/>
        <end position="921"/>
    </location>
</feature>
<dbReference type="PANTHER" id="PTHR12984">
    <property type="entry name" value="SCY1-RELATED S/T PROTEIN KINASE-LIKE"/>
    <property type="match status" value="1"/>
</dbReference>
<dbReference type="STRING" id="764103.G7DV65"/>
<dbReference type="PROSITE" id="PS50011">
    <property type="entry name" value="PROTEIN_KINASE_DOM"/>
    <property type="match status" value="1"/>
</dbReference>
<feature type="compositionally biased region" description="Basic and acidic residues" evidence="1">
    <location>
        <begin position="868"/>
        <end position="885"/>
    </location>
</feature>
<dbReference type="Gene3D" id="1.10.510.10">
    <property type="entry name" value="Transferase(Phosphotransferase) domain 1"/>
    <property type="match status" value="1"/>
</dbReference>
<reference evidence="3 4" key="2">
    <citation type="journal article" date="2012" name="Open Biol.">
        <title>Characteristics of nucleosomes and linker DNA regions on the genome of the basidiomycete Mixia osmundae revealed by mono- and dinucleosome mapping.</title>
        <authorList>
            <person name="Nishida H."/>
            <person name="Kondo S."/>
            <person name="Matsumoto T."/>
            <person name="Suzuki Y."/>
            <person name="Yoshikawa H."/>
            <person name="Taylor T.D."/>
            <person name="Sugiyama J."/>
        </authorList>
    </citation>
    <scope>NUCLEOTIDE SEQUENCE [LARGE SCALE GENOMIC DNA]</scope>
    <source>
        <strain evidence="4">CBS 9802 / IAM 14324 / JCM 22182 / KY 12970</strain>
    </source>
</reference>
<dbReference type="InParanoid" id="G7DV65"/>
<dbReference type="eggNOG" id="KOG1243">
    <property type="taxonomic scope" value="Eukaryota"/>
</dbReference>
<sequence length="921" mass="97385">MNLLSYVSSAAQAALAKGTGVPGLPAYSIGERDSEYEGQTIWSLHEGLKRDDATPVSIFVFSSSASSSNRQDRRALLPLARNALRKLRTLRHPDVLKFLDGTEADSSIYIITEKIEPLTRRVGKEGNIDTSKMGEWKVWGLKSVVTAVKFVNTSGHSVHGNLRPSSIMTTPSGEWRLGGFEVLSSPKDPQGAVIYSQGGLLPNAGQWASPETRRSGWEALRDCNVSALDAFQLHLLIHVLFNGPLPVNFHSDSNPILPPSRGNIPPAIHAAMRRLANPNPASRGSVETFCNIGMASDGPQGTGFFSSNRLVKLTEGLEGFALASEGDKAVLIKTIKETHAALPPEFLKYKVLPALVKAMEYGPGGPTLLPLVVSLGTSLPPKEYSVSILTPLVRLFGSPDRAMRMALLENLPQFADALDAKTVTDKVWPNLMTGFADLVPVIREATVKSVLLIAPKLSDRILNNDLLRHLAKAQQDPEPGIRTNTCILLGRLSKHLSLSTNRKVLIPAFARAVRDPFVHARIAGLMALMATVECFDRDDLAGRVIPAMSITLVDKEKLVRDQAFKAMDTFVKRAQSLAASMPDTAIVAEPGQQPTQAQKAAATSAPGMATSATGAANALAGWALTSLTAKFSATELATPIVMGTVPAAATNGHSGTVAAAAASNGAPLVPGAQQLSATASMSSSDATSDRGDWEEPGQAVDDEEPEEDDWGSFDPVPRAAAPRVSRSLSRPSPHSSPSKSGTLKLKGASLKSSSALAAALASETRAPQAASVRPISVASAEEEPDVADDFANDWSDPPAIVDDGATDAWATDPGIKTNNSFNLTPSLTSATDEWSNVTSPTRAPVPSVSSLKSVSLAPPSKPAPATSAKDERASKLAAMREERRARMAAKTVQPAGPTATAVPSPPPTSSRPPTTFTGYKY</sequence>
<dbReference type="InterPro" id="IPR011009">
    <property type="entry name" value="Kinase-like_dom_sf"/>
</dbReference>
<proteinExistence type="predicted"/>
<dbReference type="AlphaFoldDB" id="G7DV65"/>
<accession>G7DV65</accession>
<dbReference type="GO" id="GO:0006409">
    <property type="term" value="P:tRNA export from nucleus"/>
    <property type="evidence" value="ECO:0007669"/>
    <property type="project" value="TreeGrafter"/>
</dbReference>
<dbReference type="OrthoDB" id="447103at2759"/>
<gene>
    <name evidence="3" type="primary">Mo01127</name>
    <name evidence="3" type="ORF">E5Q_01127</name>
</gene>
<dbReference type="Gene3D" id="3.30.200.20">
    <property type="entry name" value="Phosphorylase Kinase, domain 1"/>
    <property type="match status" value="1"/>
</dbReference>
<dbReference type="InterPro" id="IPR011989">
    <property type="entry name" value="ARM-like"/>
</dbReference>
<feature type="compositionally biased region" description="Polar residues" evidence="1">
    <location>
        <begin position="816"/>
        <end position="841"/>
    </location>
</feature>
<dbReference type="InterPro" id="IPR000719">
    <property type="entry name" value="Prot_kinase_dom"/>
</dbReference>
<dbReference type="InterPro" id="IPR016024">
    <property type="entry name" value="ARM-type_fold"/>
</dbReference>
<evidence type="ECO:0000259" key="2">
    <source>
        <dbReference type="PROSITE" id="PS50011"/>
    </source>
</evidence>
<feature type="compositionally biased region" description="Low complexity" evidence="1">
    <location>
        <begin position="676"/>
        <end position="686"/>
    </location>
</feature>
<dbReference type="SUPFAM" id="SSF48371">
    <property type="entry name" value="ARM repeat"/>
    <property type="match status" value="1"/>
</dbReference>
<dbReference type="InterPro" id="IPR051177">
    <property type="entry name" value="CIK-Related_Protein"/>
</dbReference>
<evidence type="ECO:0000313" key="3">
    <source>
        <dbReference type="EMBL" id="GAA94475.1"/>
    </source>
</evidence>
<dbReference type="GO" id="GO:0005737">
    <property type="term" value="C:cytoplasm"/>
    <property type="evidence" value="ECO:0007669"/>
    <property type="project" value="TreeGrafter"/>
</dbReference>
<dbReference type="SUPFAM" id="SSF56112">
    <property type="entry name" value="Protein kinase-like (PK-like)"/>
    <property type="match status" value="1"/>
</dbReference>
<feature type="domain" description="Protein kinase" evidence="2">
    <location>
        <begin position="1"/>
        <end position="305"/>
    </location>
</feature>
<dbReference type="FunCoup" id="G7DV65">
    <property type="interactions" value="809"/>
</dbReference>
<keyword evidence="4" id="KW-1185">Reference proteome</keyword>
<feature type="region of interest" description="Disordered" evidence="1">
    <location>
        <begin position="675"/>
        <end position="921"/>
    </location>
</feature>
<protein>
    <recommendedName>
        <fullName evidence="2">Protein kinase domain-containing protein</fullName>
    </recommendedName>
</protein>
<feature type="compositionally biased region" description="Low complexity" evidence="1">
    <location>
        <begin position="844"/>
        <end position="867"/>
    </location>
</feature>
<dbReference type="GO" id="GO:0004672">
    <property type="term" value="F:protein kinase activity"/>
    <property type="evidence" value="ECO:0007669"/>
    <property type="project" value="InterPro"/>
</dbReference>
<reference evidence="3 4" key="1">
    <citation type="journal article" date="2011" name="J. Gen. Appl. Microbiol.">
        <title>Draft genome sequencing of the enigmatic basidiomycete Mixia osmundae.</title>
        <authorList>
            <person name="Nishida H."/>
            <person name="Nagatsuka Y."/>
            <person name="Sugiyama J."/>
        </authorList>
    </citation>
    <scope>NUCLEOTIDE SEQUENCE [LARGE SCALE GENOMIC DNA]</scope>
    <source>
        <strain evidence="4">CBS 9802 / IAM 14324 / JCM 22182 / KY 12970</strain>
    </source>
</reference>
<dbReference type="EMBL" id="BABT02000035">
    <property type="protein sequence ID" value="GAA94475.1"/>
    <property type="molecule type" value="Genomic_DNA"/>
</dbReference>
<feature type="compositionally biased region" description="Acidic residues" evidence="1">
    <location>
        <begin position="780"/>
        <end position="791"/>
    </location>
</feature>
<dbReference type="Proteomes" id="UP000009131">
    <property type="component" value="Unassembled WGS sequence"/>
</dbReference>
<evidence type="ECO:0000313" key="4">
    <source>
        <dbReference type="Proteomes" id="UP000009131"/>
    </source>
</evidence>
<evidence type="ECO:0000256" key="1">
    <source>
        <dbReference type="SAM" id="MobiDB-lite"/>
    </source>
</evidence>
<organism evidence="3 4">
    <name type="scientific">Mixia osmundae (strain CBS 9802 / IAM 14324 / JCM 22182 / KY 12970)</name>
    <dbReference type="NCBI Taxonomy" id="764103"/>
    <lineage>
        <taxon>Eukaryota</taxon>
        <taxon>Fungi</taxon>
        <taxon>Dikarya</taxon>
        <taxon>Basidiomycota</taxon>
        <taxon>Pucciniomycotina</taxon>
        <taxon>Mixiomycetes</taxon>
        <taxon>Mixiales</taxon>
        <taxon>Mixiaceae</taxon>
        <taxon>Mixia</taxon>
    </lineage>
</organism>
<feature type="compositionally biased region" description="Low complexity" evidence="1">
    <location>
        <begin position="715"/>
        <end position="762"/>
    </location>
</feature>
<dbReference type="RefSeq" id="XP_014564861.1">
    <property type="nucleotide sequence ID" value="XM_014709375.1"/>
</dbReference>
<feature type="compositionally biased region" description="Acidic residues" evidence="1">
    <location>
        <begin position="694"/>
        <end position="711"/>
    </location>
</feature>
<name>G7DV65_MIXOS</name>
<dbReference type="GO" id="GO:0005524">
    <property type="term" value="F:ATP binding"/>
    <property type="evidence" value="ECO:0007669"/>
    <property type="project" value="InterPro"/>
</dbReference>
<dbReference type="HOGENOM" id="CLU_010392_1_2_1"/>
<dbReference type="Gene3D" id="1.25.10.10">
    <property type="entry name" value="Leucine-rich Repeat Variant"/>
    <property type="match status" value="1"/>
</dbReference>